<dbReference type="RefSeq" id="WP_265962641.1">
    <property type="nucleotide sequence ID" value="NZ_JAPEVI010000003.1"/>
</dbReference>
<dbReference type="InterPro" id="IPR046595">
    <property type="entry name" value="DUF6653"/>
</dbReference>
<evidence type="ECO:0000313" key="3">
    <source>
        <dbReference type="Proteomes" id="UP001300261"/>
    </source>
</evidence>
<keyword evidence="3" id="KW-1185">Reference proteome</keyword>
<proteinExistence type="predicted"/>
<comment type="caution">
    <text evidence="2">The sequence shown here is derived from an EMBL/GenBank/DDBJ whole genome shotgun (WGS) entry which is preliminary data.</text>
</comment>
<name>A0ABT3R1M4_9HYPH</name>
<evidence type="ECO:0008006" key="4">
    <source>
        <dbReference type="Google" id="ProtNLM"/>
    </source>
</evidence>
<protein>
    <recommendedName>
        <fullName evidence="4">Protein-S-isoprenylcysteine O-methyltransferase Ste14</fullName>
    </recommendedName>
</protein>
<evidence type="ECO:0000256" key="1">
    <source>
        <dbReference type="SAM" id="Phobius"/>
    </source>
</evidence>
<keyword evidence="1" id="KW-1133">Transmembrane helix</keyword>
<keyword evidence="1" id="KW-0812">Transmembrane</keyword>
<dbReference type="Proteomes" id="UP001300261">
    <property type="component" value="Unassembled WGS sequence"/>
</dbReference>
<organism evidence="2 3">
    <name type="scientific">Roseibium salinum</name>
    <dbReference type="NCBI Taxonomy" id="1604349"/>
    <lineage>
        <taxon>Bacteria</taxon>
        <taxon>Pseudomonadati</taxon>
        <taxon>Pseudomonadota</taxon>
        <taxon>Alphaproteobacteria</taxon>
        <taxon>Hyphomicrobiales</taxon>
        <taxon>Stappiaceae</taxon>
        <taxon>Roseibium</taxon>
    </lineage>
</organism>
<reference evidence="2 3" key="1">
    <citation type="journal article" date="2016" name="Int. J. Syst. Evol. Microbiol.">
        <title>Labrenzia salina sp. nov., isolated from the rhizosphere of the halophyte Arthrocnemum macrostachyum.</title>
        <authorList>
            <person name="Camacho M."/>
            <person name="Redondo-Gomez S."/>
            <person name="Rodriguez-Llorente I."/>
            <person name="Rohde M."/>
            <person name="Sproer C."/>
            <person name="Schumann P."/>
            <person name="Klenk H.P."/>
            <person name="Montero-Calasanz M.D.C."/>
        </authorList>
    </citation>
    <scope>NUCLEOTIDE SEQUENCE [LARGE SCALE GENOMIC DNA]</scope>
    <source>
        <strain evidence="2 3">DSM 29163</strain>
    </source>
</reference>
<dbReference type="Pfam" id="PF20358">
    <property type="entry name" value="DUF6653"/>
    <property type="match status" value="1"/>
</dbReference>
<evidence type="ECO:0000313" key="2">
    <source>
        <dbReference type="EMBL" id="MCX2722978.1"/>
    </source>
</evidence>
<sequence length="181" mass="19511">MGANTRLLFASGGAGKPTKPAATYTRLIAPGLLTAALWTHIWLGVTGSVLVTMAAVLVLVSISRLPVASAHRNGWATLVGFGERIWLNRLAIPIPPQINHRLIVLYLVIWTGNLAALLGALTALPLLSATGLLVAYTAQSVSYQTLIQLYRVMQDKDPLYRFWTARTANDNKPAGSARKRA</sequence>
<keyword evidence="1" id="KW-0472">Membrane</keyword>
<gene>
    <name evidence="2" type="ORF">ON753_11430</name>
</gene>
<feature type="transmembrane region" description="Helical" evidence="1">
    <location>
        <begin position="41"/>
        <end position="62"/>
    </location>
</feature>
<dbReference type="EMBL" id="JAPEVI010000003">
    <property type="protein sequence ID" value="MCX2722978.1"/>
    <property type="molecule type" value="Genomic_DNA"/>
</dbReference>
<accession>A0ABT3R1M4</accession>
<feature type="transmembrane region" description="Helical" evidence="1">
    <location>
        <begin position="103"/>
        <end position="127"/>
    </location>
</feature>